<keyword evidence="2" id="KW-1185">Reference proteome</keyword>
<evidence type="ECO:0000313" key="2">
    <source>
        <dbReference type="Proteomes" id="UP000544222"/>
    </source>
</evidence>
<reference evidence="1 2" key="1">
    <citation type="submission" date="2020-08" db="EMBL/GenBank/DDBJ databases">
        <title>Genomic Encyclopedia of Type Strains, Phase IV (KMG-IV): sequencing the most valuable type-strain genomes for metagenomic binning, comparative biology and taxonomic classification.</title>
        <authorList>
            <person name="Goeker M."/>
        </authorList>
    </citation>
    <scope>NUCLEOTIDE SEQUENCE [LARGE SCALE GENOMIC DNA]</scope>
    <source>
        <strain evidence="1 2">DSM 27471</strain>
    </source>
</reference>
<dbReference type="AlphaFoldDB" id="A0A7W5DP78"/>
<dbReference type="RefSeq" id="WP_183412441.1">
    <property type="nucleotide sequence ID" value="NZ_JACHYB010000001.1"/>
</dbReference>
<accession>A0A7W5DP78</accession>
<organism evidence="1 2">
    <name type="scientific">Microbacter margulisiae</name>
    <dbReference type="NCBI Taxonomy" id="1350067"/>
    <lineage>
        <taxon>Bacteria</taxon>
        <taxon>Pseudomonadati</taxon>
        <taxon>Bacteroidota</taxon>
        <taxon>Bacteroidia</taxon>
        <taxon>Bacteroidales</taxon>
        <taxon>Porphyromonadaceae</taxon>
        <taxon>Microbacter</taxon>
    </lineage>
</organism>
<evidence type="ECO:0008006" key="3">
    <source>
        <dbReference type="Google" id="ProtNLM"/>
    </source>
</evidence>
<gene>
    <name evidence="1" type="ORF">FHX64_000730</name>
</gene>
<dbReference type="EMBL" id="JACHYB010000001">
    <property type="protein sequence ID" value="MBB3186567.1"/>
    <property type="molecule type" value="Genomic_DNA"/>
</dbReference>
<evidence type="ECO:0000313" key="1">
    <source>
        <dbReference type="EMBL" id="MBB3186567.1"/>
    </source>
</evidence>
<protein>
    <recommendedName>
        <fullName evidence="3">PEGA domain-containing protein</fullName>
    </recommendedName>
</protein>
<name>A0A7W5DP78_9PORP</name>
<dbReference type="Proteomes" id="UP000544222">
    <property type="component" value="Unassembled WGS sequence"/>
</dbReference>
<comment type="caution">
    <text evidence="1">The sequence shown here is derived from an EMBL/GenBank/DDBJ whole genome shotgun (WGS) entry which is preliminary data.</text>
</comment>
<proteinExistence type="predicted"/>
<sequence>MKKTLISVLFALLIILMFPSCATIFSKSIYPVSINTSPVGSNISIVNKKGIEVFKGVSPVTVKMKSSSGYFSPELYQIKISSPGFGEKVVTVSSSLDGWYFGNILLGGLIGMLIVDPASGAMYTIKDRNINVSLDHATSANNATLNIVDYNALSPDAKKDLIAIH</sequence>